<feature type="compositionally biased region" description="Polar residues" evidence="2">
    <location>
        <begin position="101"/>
        <end position="125"/>
    </location>
</feature>
<dbReference type="InterPro" id="IPR039874">
    <property type="entry name" value="WAPL"/>
</dbReference>
<sequence length="832" mass="90647">MSSSRNVRTYSRRSSLKNPTKRASESDEEVDERPAKRQAVGGPTTPKHSDIATKPGESSRIRLSYDEEDGVKTDVDDEDGDDGMRESTPVPMKNGGRGKLSGQNSVTSSPSKVPQNLSNLFDTVFSSSPNPSVSSSPSRSPGKTSRMLGRSKTDSSIESSPSKASSFGTRSQSFATSTKSARSQPQSQELLAATSTNDHDDTPRRANASGRTYAGQSRSFLVAVPVSSLPNHLGEQVAEFAANDEEFRDSYSDLRKRWGIDNSENDAYNEADPSGSQTPNEDNLNNVLFSITDLRSKGESRRFMDEAGYLFDGFDPSGNLSVWRSAATDLVINLVKPDFFKNAKAADFLGKIWALLRSVGAGDGDKVLDAVLSCFIALLKADSRDVSSLSAKPDFVPACIKLLEACQDDGDQIGSLDIFSNFDLSQMGIKRPEKLMLQRLRTSISQSTFILPHGCEPSIRCLISSTCATVPNKFYRRIGAIVGSLSREISCLSRRTSAFISGLPLLPEHGWNHEGLCLEHASNCLHILDSYLVDLQYGNISDDFDWNPESPDLALSERLVTLITFVNALEMSNSNPPVSHTVAVRCAELAFRILINLTNGNKAWCKLVSRNPSLVPQLVRSIMGFLQASSDAKHGKIHQKDDQAAPFDRLCLALGVLTNVIHEEKTLTRQLRKTKYKPTCKKSACLNGCNCAEANNGLSCLCTVFSSLSDIEDGYTVSEIQYVKGHMALLLGLLCNSASDCLDILSYLRGSTNQSKLAHLVETIEDFSTAYKSFSQHVAGDSIERGSADSGQEATPESKPEIVTNSPIAAQVSQMTANVLEALHSFERELFE</sequence>
<dbReference type="InParanoid" id="A0A0H2S7Z7"/>
<keyword evidence="5" id="KW-1185">Reference proteome</keyword>
<evidence type="ECO:0000313" key="5">
    <source>
        <dbReference type="Proteomes" id="UP000053477"/>
    </source>
</evidence>
<dbReference type="InterPro" id="IPR022771">
    <property type="entry name" value="WAPL_C"/>
</dbReference>
<evidence type="ECO:0000259" key="3">
    <source>
        <dbReference type="Pfam" id="PF07814"/>
    </source>
</evidence>
<dbReference type="PANTHER" id="PTHR22100:SF13">
    <property type="entry name" value="WINGS APART-LIKE PROTEIN HOMOLOG"/>
    <property type="match status" value="1"/>
</dbReference>
<dbReference type="Proteomes" id="UP000053477">
    <property type="component" value="Unassembled WGS sequence"/>
</dbReference>
<feature type="compositionally biased region" description="Low complexity" evidence="2">
    <location>
        <begin position="156"/>
        <end position="166"/>
    </location>
</feature>
<name>A0A0H2S7Z7_9AGAM</name>
<proteinExistence type="inferred from homology"/>
<dbReference type="OrthoDB" id="78088at2759"/>
<evidence type="ECO:0000256" key="1">
    <source>
        <dbReference type="ARBA" id="ARBA00006854"/>
    </source>
</evidence>
<gene>
    <name evidence="4" type="ORF">SCHPADRAFT_940828</name>
</gene>
<dbReference type="STRING" id="27342.A0A0H2S7Z7"/>
<feature type="compositionally biased region" description="Polar residues" evidence="2">
    <location>
        <begin position="167"/>
        <end position="196"/>
    </location>
</feature>
<dbReference type="PANTHER" id="PTHR22100">
    <property type="entry name" value="WINGS APART-LIKE PROTEIN HOMOLOG"/>
    <property type="match status" value="1"/>
</dbReference>
<feature type="compositionally biased region" description="Polar residues" evidence="2">
    <location>
        <begin position="274"/>
        <end position="283"/>
    </location>
</feature>
<evidence type="ECO:0000256" key="2">
    <source>
        <dbReference type="SAM" id="MobiDB-lite"/>
    </source>
</evidence>
<protein>
    <recommendedName>
        <fullName evidence="3">Wings apart-like protein C-terminal domain-containing protein</fullName>
    </recommendedName>
</protein>
<dbReference type="AlphaFoldDB" id="A0A0H2S7Z7"/>
<dbReference type="SUPFAM" id="SSF48371">
    <property type="entry name" value="ARM repeat"/>
    <property type="match status" value="1"/>
</dbReference>
<dbReference type="EMBL" id="KQ085968">
    <property type="protein sequence ID" value="KLO12956.1"/>
    <property type="molecule type" value="Genomic_DNA"/>
</dbReference>
<feature type="domain" description="Wings apart-like protein C-terminal" evidence="3">
    <location>
        <begin position="290"/>
        <end position="663"/>
    </location>
</feature>
<accession>A0A0H2S7Z7</accession>
<evidence type="ECO:0000313" key="4">
    <source>
        <dbReference type="EMBL" id="KLO12956.1"/>
    </source>
</evidence>
<feature type="compositionally biased region" description="Low complexity" evidence="2">
    <location>
        <begin position="126"/>
        <end position="141"/>
    </location>
</feature>
<feature type="region of interest" description="Disordered" evidence="2">
    <location>
        <begin position="264"/>
        <end position="283"/>
    </location>
</feature>
<feature type="region of interest" description="Disordered" evidence="2">
    <location>
        <begin position="1"/>
        <end position="213"/>
    </location>
</feature>
<dbReference type="InterPro" id="IPR016024">
    <property type="entry name" value="ARM-type_fold"/>
</dbReference>
<dbReference type="Gene3D" id="1.25.10.10">
    <property type="entry name" value="Leucine-rich Repeat Variant"/>
    <property type="match status" value="1"/>
</dbReference>
<reference evidence="4 5" key="1">
    <citation type="submission" date="2015-04" db="EMBL/GenBank/DDBJ databases">
        <title>Complete genome sequence of Schizopora paradoxa KUC8140, a cosmopolitan wood degrader in East Asia.</title>
        <authorList>
            <consortium name="DOE Joint Genome Institute"/>
            <person name="Min B."/>
            <person name="Park H."/>
            <person name="Jang Y."/>
            <person name="Kim J.-J."/>
            <person name="Kim K.H."/>
            <person name="Pangilinan J."/>
            <person name="Lipzen A."/>
            <person name="Riley R."/>
            <person name="Grigoriev I.V."/>
            <person name="Spatafora J.W."/>
            <person name="Choi I.-G."/>
        </authorList>
    </citation>
    <scope>NUCLEOTIDE SEQUENCE [LARGE SCALE GENOMIC DNA]</scope>
    <source>
        <strain evidence="4 5">KUC8140</strain>
    </source>
</reference>
<feature type="compositionally biased region" description="Basic and acidic residues" evidence="2">
    <location>
        <begin position="47"/>
        <end position="74"/>
    </location>
</feature>
<organism evidence="4 5">
    <name type="scientific">Schizopora paradoxa</name>
    <dbReference type="NCBI Taxonomy" id="27342"/>
    <lineage>
        <taxon>Eukaryota</taxon>
        <taxon>Fungi</taxon>
        <taxon>Dikarya</taxon>
        <taxon>Basidiomycota</taxon>
        <taxon>Agaricomycotina</taxon>
        <taxon>Agaricomycetes</taxon>
        <taxon>Hymenochaetales</taxon>
        <taxon>Schizoporaceae</taxon>
        <taxon>Schizopora</taxon>
    </lineage>
</organism>
<comment type="similarity">
    <text evidence="1">Belongs to the WAPL family.</text>
</comment>
<dbReference type="InterPro" id="IPR011989">
    <property type="entry name" value="ARM-like"/>
</dbReference>
<dbReference type="Pfam" id="PF07814">
    <property type="entry name" value="WAPL"/>
    <property type="match status" value="1"/>
</dbReference>